<dbReference type="Proteomes" id="UP000077266">
    <property type="component" value="Unassembled WGS sequence"/>
</dbReference>
<sequence>MLYDDEQEEQWANLLGSDIDSYDEYLVPSSVNASLSAYPLPRPPQAEFQNLAAVETIASHPELFKIVTPIHVERFRELLRDHPNRPFVESVIAGLSEGFWPLADTRSSGAPDSVDYSSAASWDDEEKLKFFRDTRDEEVSDGRWSQDFGTDLLPGMYSSPIFAVPKPHSNKMRMVVHHSYGRHSLNSFISRDGVSTVLDTLRSLGQILRIVRSRHGLKLRMFKSDVSKAYRRMPAHPLWQIKQIVSVLNQRFVDRCCNFGTKSSGDIFFAFMTLVLWIAQEVQGIDCLSSYAALLCLWDDIGLPHSDEKQVSGASLVIIGMEVDPNSMTIRMSDDSRADLLSSIDSFTASRRQPLRAWQSLLGHANWALNAYP</sequence>
<dbReference type="InterPro" id="IPR043502">
    <property type="entry name" value="DNA/RNA_pol_sf"/>
</dbReference>
<evidence type="ECO:0000313" key="2">
    <source>
        <dbReference type="Proteomes" id="UP000077266"/>
    </source>
</evidence>
<dbReference type="AlphaFoldDB" id="A0A166NGV7"/>
<proteinExistence type="predicted"/>
<evidence type="ECO:0008006" key="3">
    <source>
        <dbReference type="Google" id="ProtNLM"/>
    </source>
</evidence>
<name>A0A166NGV7_EXIGL</name>
<dbReference type="InParanoid" id="A0A166NGV7"/>
<keyword evidence="2" id="KW-1185">Reference proteome</keyword>
<gene>
    <name evidence="1" type="ORF">EXIGLDRAFT_632584</name>
</gene>
<feature type="non-terminal residue" evidence="1">
    <location>
        <position position="373"/>
    </location>
</feature>
<dbReference type="SUPFAM" id="SSF56672">
    <property type="entry name" value="DNA/RNA polymerases"/>
    <property type="match status" value="1"/>
</dbReference>
<organism evidence="1 2">
    <name type="scientific">Exidia glandulosa HHB12029</name>
    <dbReference type="NCBI Taxonomy" id="1314781"/>
    <lineage>
        <taxon>Eukaryota</taxon>
        <taxon>Fungi</taxon>
        <taxon>Dikarya</taxon>
        <taxon>Basidiomycota</taxon>
        <taxon>Agaricomycotina</taxon>
        <taxon>Agaricomycetes</taxon>
        <taxon>Auriculariales</taxon>
        <taxon>Exidiaceae</taxon>
        <taxon>Exidia</taxon>
    </lineage>
</organism>
<evidence type="ECO:0000313" key="1">
    <source>
        <dbReference type="EMBL" id="KZV79147.1"/>
    </source>
</evidence>
<dbReference type="EMBL" id="KV426673">
    <property type="protein sequence ID" value="KZV79147.1"/>
    <property type="molecule type" value="Genomic_DNA"/>
</dbReference>
<dbReference type="STRING" id="1314781.A0A166NGV7"/>
<reference evidence="1 2" key="1">
    <citation type="journal article" date="2016" name="Mol. Biol. Evol.">
        <title>Comparative Genomics of Early-Diverging Mushroom-Forming Fungi Provides Insights into the Origins of Lignocellulose Decay Capabilities.</title>
        <authorList>
            <person name="Nagy L.G."/>
            <person name="Riley R."/>
            <person name="Tritt A."/>
            <person name="Adam C."/>
            <person name="Daum C."/>
            <person name="Floudas D."/>
            <person name="Sun H."/>
            <person name="Yadav J.S."/>
            <person name="Pangilinan J."/>
            <person name="Larsson K.H."/>
            <person name="Matsuura K."/>
            <person name="Barry K."/>
            <person name="Labutti K."/>
            <person name="Kuo R."/>
            <person name="Ohm R.A."/>
            <person name="Bhattacharya S.S."/>
            <person name="Shirouzu T."/>
            <person name="Yoshinaga Y."/>
            <person name="Martin F.M."/>
            <person name="Grigoriev I.V."/>
            <person name="Hibbett D.S."/>
        </authorList>
    </citation>
    <scope>NUCLEOTIDE SEQUENCE [LARGE SCALE GENOMIC DNA]</scope>
    <source>
        <strain evidence="1 2">HHB12029</strain>
    </source>
</reference>
<accession>A0A166NGV7</accession>
<dbReference type="OrthoDB" id="3254233at2759"/>
<protein>
    <recommendedName>
        <fullName evidence="3">Reverse transcriptase domain-containing protein</fullName>
    </recommendedName>
</protein>